<evidence type="ECO:0000313" key="2">
    <source>
        <dbReference type="EMBL" id="MDR6554639.1"/>
    </source>
</evidence>
<gene>
    <name evidence="2" type="ORF">J2736_005869</name>
</gene>
<sequence length="42" mass="5184">MQAFWQYITDHWLSISLVVLALLACYFVYRGRSKYIRNWDKK</sequence>
<feature type="transmembrane region" description="Helical" evidence="1">
    <location>
        <begin position="12"/>
        <end position="29"/>
    </location>
</feature>
<reference evidence="2 3" key="1">
    <citation type="submission" date="2023-07" db="EMBL/GenBank/DDBJ databases">
        <title>Sorghum-associated microbial communities from plants grown in Nebraska, USA.</title>
        <authorList>
            <person name="Schachtman D."/>
        </authorList>
    </citation>
    <scope>NUCLEOTIDE SEQUENCE [LARGE SCALE GENOMIC DNA]</scope>
    <source>
        <strain evidence="2 3">CC258</strain>
    </source>
</reference>
<protein>
    <submittedName>
        <fullName evidence="2">Uncharacterized protein</fullName>
    </submittedName>
</protein>
<dbReference type="Proteomes" id="UP001267290">
    <property type="component" value="Unassembled WGS sequence"/>
</dbReference>
<comment type="caution">
    <text evidence="2">The sequence shown here is derived from an EMBL/GenBank/DDBJ whole genome shotgun (WGS) entry which is preliminary data.</text>
</comment>
<evidence type="ECO:0000313" key="3">
    <source>
        <dbReference type="Proteomes" id="UP001267290"/>
    </source>
</evidence>
<keyword evidence="3" id="KW-1185">Reference proteome</keyword>
<dbReference type="EMBL" id="JAVDSB010000018">
    <property type="protein sequence ID" value="MDR6554639.1"/>
    <property type="molecule type" value="Genomic_DNA"/>
</dbReference>
<keyword evidence="1" id="KW-0812">Transmembrane</keyword>
<evidence type="ECO:0000256" key="1">
    <source>
        <dbReference type="SAM" id="Phobius"/>
    </source>
</evidence>
<accession>A0ABU1P4X0</accession>
<keyword evidence="1" id="KW-0472">Membrane</keyword>
<name>A0ABU1P4X0_9BACL</name>
<dbReference type="RefSeq" id="WP_310502057.1">
    <property type="nucleotide sequence ID" value="NZ_JAVDSB010000018.1"/>
</dbReference>
<organism evidence="2 3">
    <name type="scientific">Paenibacillus qinlingensis</name>
    <dbReference type="NCBI Taxonomy" id="1837343"/>
    <lineage>
        <taxon>Bacteria</taxon>
        <taxon>Bacillati</taxon>
        <taxon>Bacillota</taxon>
        <taxon>Bacilli</taxon>
        <taxon>Bacillales</taxon>
        <taxon>Paenibacillaceae</taxon>
        <taxon>Paenibacillus</taxon>
    </lineage>
</organism>
<proteinExistence type="predicted"/>
<keyword evidence="1" id="KW-1133">Transmembrane helix</keyword>